<dbReference type="EMBL" id="BAAAPW010000002">
    <property type="protein sequence ID" value="GAA2035184.1"/>
    <property type="molecule type" value="Genomic_DNA"/>
</dbReference>
<proteinExistence type="predicted"/>
<comment type="caution">
    <text evidence="1">The sequence shown here is derived from an EMBL/GenBank/DDBJ whole genome shotgun (WGS) entry which is preliminary data.</text>
</comment>
<dbReference type="Gene3D" id="3.40.50.10600">
    <property type="entry name" value="SpoIIaa-like domains"/>
    <property type="match status" value="1"/>
</dbReference>
<accession>A0ABN2UDE4</accession>
<dbReference type="InterPro" id="IPR021866">
    <property type="entry name" value="SpoIIAA-like"/>
</dbReference>
<reference evidence="1 2" key="1">
    <citation type="journal article" date="2019" name="Int. J. Syst. Evol. Microbiol.">
        <title>The Global Catalogue of Microorganisms (GCM) 10K type strain sequencing project: providing services to taxonomists for standard genome sequencing and annotation.</title>
        <authorList>
            <consortium name="The Broad Institute Genomics Platform"/>
            <consortium name="The Broad Institute Genome Sequencing Center for Infectious Disease"/>
            <person name="Wu L."/>
            <person name="Ma J."/>
        </authorList>
    </citation>
    <scope>NUCLEOTIDE SEQUENCE [LARGE SCALE GENOMIC DNA]</scope>
    <source>
        <strain evidence="1 2">JCM 15672</strain>
    </source>
</reference>
<dbReference type="Proteomes" id="UP001501196">
    <property type="component" value="Unassembled WGS sequence"/>
</dbReference>
<name>A0ABN2UDE4_9MICO</name>
<keyword evidence="2" id="KW-1185">Reference proteome</keyword>
<evidence type="ECO:0000313" key="1">
    <source>
        <dbReference type="EMBL" id="GAA2035184.1"/>
    </source>
</evidence>
<dbReference type="InterPro" id="IPR036513">
    <property type="entry name" value="STAS_dom_sf"/>
</dbReference>
<dbReference type="SUPFAM" id="SSF52091">
    <property type="entry name" value="SpoIIaa-like"/>
    <property type="match status" value="1"/>
</dbReference>
<dbReference type="InterPro" id="IPR038396">
    <property type="entry name" value="SpoIIAA-like_sf"/>
</dbReference>
<sequence length="147" mass="15819">MAERRDIRSGRCETDREGDTMIELLDDLPEGVIGFRAIGTVTAADYREVLDPAIDDAIDTRGVLDFVIVLGEEFDHYSLGAMLEDAKLIGRPLSAWDRAAFVTDRDVLIGIAVAFGGLVPGEFQVFPIAHLDDAVAWVAAGAAAARS</sequence>
<gene>
    <name evidence="1" type="ORF">GCM10009819_19510</name>
</gene>
<organism evidence="1 2">
    <name type="scientific">Agromyces tropicus</name>
    <dbReference type="NCBI Taxonomy" id="555371"/>
    <lineage>
        <taxon>Bacteria</taxon>
        <taxon>Bacillati</taxon>
        <taxon>Actinomycetota</taxon>
        <taxon>Actinomycetes</taxon>
        <taxon>Micrococcales</taxon>
        <taxon>Microbacteriaceae</taxon>
        <taxon>Agromyces</taxon>
    </lineage>
</organism>
<dbReference type="Pfam" id="PF11964">
    <property type="entry name" value="SpoIIAA-like"/>
    <property type="match status" value="1"/>
</dbReference>
<evidence type="ECO:0000313" key="2">
    <source>
        <dbReference type="Proteomes" id="UP001501196"/>
    </source>
</evidence>
<protein>
    <submittedName>
        <fullName evidence="1">STAS/SEC14 domain-containing protein</fullName>
    </submittedName>
</protein>